<evidence type="ECO:0000256" key="4">
    <source>
        <dbReference type="ARBA" id="ARBA00022728"/>
    </source>
</evidence>
<comment type="similarity">
    <text evidence="2 7">Belongs to the SYF2 family.</text>
</comment>
<evidence type="ECO:0000256" key="1">
    <source>
        <dbReference type="ARBA" id="ARBA00004123"/>
    </source>
</evidence>
<proteinExistence type="inferred from homology"/>
<gene>
    <name evidence="8" type="ORF">CPATCC_000641</name>
</gene>
<dbReference type="PANTHER" id="PTHR13264">
    <property type="entry name" value="GCIP-INTERACTING PROTEIN P29"/>
    <property type="match status" value="1"/>
</dbReference>
<dbReference type="Pfam" id="PF08231">
    <property type="entry name" value="SYF2"/>
    <property type="match status" value="1"/>
</dbReference>
<evidence type="ECO:0000256" key="6">
    <source>
        <dbReference type="ARBA" id="ARBA00023242"/>
    </source>
</evidence>
<dbReference type="GO" id="GO:0000398">
    <property type="term" value="P:mRNA splicing, via spliceosome"/>
    <property type="evidence" value="ECO:0007669"/>
    <property type="project" value="UniProtKB-UniRule"/>
</dbReference>
<dbReference type="Proteomes" id="UP000593906">
    <property type="component" value="Chromosome 2"/>
</dbReference>
<evidence type="ECO:0000256" key="5">
    <source>
        <dbReference type="ARBA" id="ARBA00023187"/>
    </source>
</evidence>
<reference evidence="8 9" key="1">
    <citation type="submission" date="2019-09" db="EMBL/GenBank/DDBJ databases">
        <title>Consistent, comparative and evidence-based genome assembly and annotation for Cryptosporidium parvum, C. hominis and C. tyzzeri.</title>
        <authorList>
            <person name="Baptista R.P."/>
            <person name="Li Y."/>
            <person name="Sateriale A."/>
            <person name="Ansell B."/>
            <person name="Jex A."/>
            <person name="Sanders M."/>
            <person name="Brooks K."/>
            <person name="Tracey A."/>
            <person name="Berriman M."/>
            <person name="Striepen B."/>
            <person name="Cotton J.A."/>
            <person name="Kissinger J.C."/>
        </authorList>
    </citation>
    <scope>NUCLEOTIDE SEQUENCE [LARGE SCALE GENOMIC DNA]</scope>
    <source>
        <strain evidence="8 9">IOWA-ATCC</strain>
    </source>
</reference>
<comment type="function">
    <text evidence="7">Involved in pre-mRNA splicing.</text>
</comment>
<keyword evidence="3 7" id="KW-0507">mRNA processing</keyword>
<keyword evidence="6 7" id="KW-0539">Nucleus</keyword>
<evidence type="ECO:0000256" key="2">
    <source>
        <dbReference type="ARBA" id="ARBA00010028"/>
    </source>
</evidence>
<sequence length="230" mass="27623">MIAEKKTNSSRHLLEFLFRSEDELRNNEKIETLNSLNTKVHSAMIFNMEIFRNERRKELDKLLKFSNEEFIESSALRTAKNDSKVEYTCDIRFGSTELWRIQRNSQKFENVTENNRIRTKNRKKGLISSTNKKIIFDREKYEQQMSELKANPERSEFLRTSHVPSDNDKNLLINQYIKNQRKRFISESIYIRPDIYHINQGNKKYNEKLDRAYHEYTSEIKQNLERGTAL</sequence>
<dbReference type="AlphaFoldDB" id="A0A7S7LIS9"/>
<dbReference type="GO" id="GO:0071014">
    <property type="term" value="C:post-mRNA release spliceosomal complex"/>
    <property type="evidence" value="ECO:0007669"/>
    <property type="project" value="TreeGrafter"/>
</dbReference>
<evidence type="ECO:0000256" key="7">
    <source>
        <dbReference type="RuleBase" id="RU367148"/>
    </source>
</evidence>
<organism evidence="8 9">
    <name type="scientific">Cryptosporidium parvum</name>
    <dbReference type="NCBI Taxonomy" id="5807"/>
    <lineage>
        <taxon>Eukaryota</taxon>
        <taxon>Sar</taxon>
        <taxon>Alveolata</taxon>
        <taxon>Apicomplexa</taxon>
        <taxon>Conoidasida</taxon>
        <taxon>Coccidia</taxon>
        <taxon>Eucoccidiorida</taxon>
        <taxon>Eimeriorina</taxon>
        <taxon>Cryptosporidiidae</taxon>
        <taxon>Cryptosporidium</taxon>
    </lineage>
</organism>
<evidence type="ECO:0000313" key="9">
    <source>
        <dbReference type="Proteomes" id="UP000593906"/>
    </source>
</evidence>
<name>A0A7S7LIS9_CRYPV</name>
<evidence type="ECO:0000256" key="3">
    <source>
        <dbReference type="ARBA" id="ARBA00022664"/>
    </source>
</evidence>
<comment type="subcellular location">
    <subcellularLocation>
        <location evidence="1 7">Nucleus</location>
    </subcellularLocation>
</comment>
<keyword evidence="4 7" id="KW-0747">Spliceosome</keyword>
<dbReference type="GO" id="GO:0071013">
    <property type="term" value="C:catalytic step 2 spliceosome"/>
    <property type="evidence" value="ECO:0007669"/>
    <property type="project" value="TreeGrafter"/>
</dbReference>
<dbReference type="VEuPathDB" id="CryptoDB:CPATCC_0027980"/>
<evidence type="ECO:0000313" key="8">
    <source>
        <dbReference type="EMBL" id="QOY42950.1"/>
    </source>
</evidence>
<accession>A0A7S7LIS9</accession>
<comment type="subunit">
    <text evidence="7">May be part of a spliceosome complex.</text>
</comment>
<dbReference type="PANTHER" id="PTHR13264:SF5">
    <property type="entry name" value="PRE-MRNA-SPLICING FACTOR SYF2"/>
    <property type="match status" value="1"/>
</dbReference>
<protein>
    <recommendedName>
        <fullName evidence="7">Pre-mRNA-splicing factor SYF2</fullName>
    </recommendedName>
</protein>
<dbReference type="InterPro" id="IPR013260">
    <property type="entry name" value="mRNA_splic_SYF2"/>
</dbReference>
<dbReference type="EMBL" id="CP044421">
    <property type="protein sequence ID" value="QOY42950.1"/>
    <property type="molecule type" value="Genomic_DNA"/>
</dbReference>
<keyword evidence="5 7" id="KW-0508">mRNA splicing</keyword>
<dbReference type="GO" id="GO:0000974">
    <property type="term" value="C:Prp19 complex"/>
    <property type="evidence" value="ECO:0007669"/>
    <property type="project" value="TreeGrafter"/>
</dbReference>